<name>A0A814Z2H5_9BILA</name>
<keyword evidence="6" id="KW-1185">Reference proteome</keyword>
<accession>A0A814Z2H5</accession>
<comment type="caution">
    <text evidence="3">The sequence shown here is derived from an EMBL/GenBank/DDBJ whole genome shotgun (WGS) entry which is preliminary data.</text>
</comment>
<evidence type="ECO:0000313" key="3">
    <source>
        <dbReference type="EMBL" id="CAF1238120.1"/>
    </source>
</evidence>
<reference evidence="3" key="1">
    <citation type="submission" date="2021-02" db="EMBL/GenBank/DDBJ databases">
        <authorList>
            <person name="Nowell W R."/>
        </authorList>
    </citation>
    <scope>NUCLEOTIDE SEQUENCE</scope>
</reference>
<dbReference type="Proteomes" id="UP000682733">
    <property type="component" value="Unassembled WGS sequence"/>
</dbReference>
<evidence type="ECO:0000313" key="2">
    <source>
        <dbReference type="EMBL" id="CAF0836275.1"/>
    </source>
</evidence>
<evidence type="ECO:0000313" key="5">
    <source>
        <dbReference type="EMBL" id="CAF4000346.1"/>
    </source>
</evidence>
<dbReference type="EMBL" id="CAJNOK010001924">
    <property type="protein sequence ID" value="CAF0836275.1"/>
    <property type="molecule type" value="Genomic_DNA"/>
</dbReference>
<feature type="signal peptide" evidence="1">
    <location>
        <begin position="1"/>
        <end position="19"/>
    </location>
</feature>
<dbReference type="EMBL" id="CAJOBA010001924">
    <property type="protein sequence ID" value="CAF3621086.1"/>
    <property type="molecule type" value="Genomic_DNA"/>
</dbReference>
<keyword evidence="1" id="KW-0732">Signal</keyword>
<evidence type="ECO:0000313" key="6">
    <source>
        <dbReference type="Proteomes" id="UP000663829"/>
    </source>
</evidence>
<evidence type="ECO:0000256" key="1">
    <source>
        <dbReference type="SAM" id="SignalP"/>
    </source>
</evidence>
<dbReference type="AlphaFoldDB" id="A0A814Z2H5"/>
<dbReference type="EMBL" id="CAJNOQ010009936">
    <property type="protein sequence ID" value="CAF1238120.1"/>
    <property type="molecule type" value="Genomic_DNA"/>
</dbReference>
<feature type="chain" id="PRO_5036411203" evidence="1">
    <location>
        <begin position="20"/>
        <end position="156"/>
    </location>
</feature>
<dbReference type="Proteomes" id="UP000681722">
    <property type="component" value="Unassembled WGS sequence"/>
</dbReference>
<dbReference type="Proteomes" id="UP000677228">
    <property type="component" value="Unassembled WGS sequence"/>
</dbReference>
<sequence>MLHFSIGISFIVLISVVYGSTTNDSCQAGWSKPIDCHITVGTACKDATFHLNLPEMKDCEKPEIFWDAPTNNLTIVFEREMSGKPYNLCIEPVFCLKNAWYHDEWTGRQIRISFLTGSDKPTCFRNRKGTNTMKFTFDAGSEWQCYGTFIRYSYKN</sequence>
<dbReference type="Proteomes" id="UP000663829">
    <property type="component" value="Unassembled WGS sequence"/>
</dbReference>
<protein>
    <submittedName>
        <fullName evidence="3">Uncharacterized protein</fullName>
    </submittedName>
</protein>
<dbReference type="EMBL" id="CAJOBC010009940">
    <property type="protein sequence ID" value="CAF4000346.1"/>
    <property type="molecule type" value="Genomic_DNA"/>
</dbReference>
<evidence type="ECO:0000313" key="4">
    <source>
        <dbReference type="EMBL" id="CAF3621086.1"/>
    </source>
</evidence>
<organism evidence="3 6">
    <name type="scientific">Didymodactylos carnosus</name>
    <dbReference type="NCBI Taxonomy" id="1234261"/>
    <lineage>
        <taxon>Eukaryota</taxon>
        <taxon>Metazoa</taxon>
        <taxon>Spiralia</taxon>
        <taxon>Gnathifera</taxon>
        <taxon>Rotifera</taxon>
        <taxon>Eurotatoria</taxon>
        <taxon>Bdelloidea</taxon>
        <taxon>Philodinida</taxon>
        <taxon>Philodinidae</taxon>
        <taxon>Didymodactylos</taxon>
    </lineage>
</organism>
<gene>
    <name evidence="3" type="ORF">GPM918_LOCUS25521</name>
    <name evidence="2" type="ORF">OVA965_LOCUS6408</name>
    <name evidence="5" type="ORF">SRO942_LOCUS25525</name>
    <name evidence="4" type="ORF">TMI583_LOCUS6404</name>
</gene>
<proteinExistence type="predicted"/>